<keyword evidence="3" id="KW-1185">Reference proteome</keyword>
<dbReference type="AlphaFoldDB" id="A0A0G4MTV9"/>
<proteinExistence type="predicted"/>
<reference evidence="3" key="1">
    <citation type="submission" date="2015-05" db="EMBL/GenBank/DDBJ databases">
        <authorList>
            <person name="Fogelqvist Johan"/>
        </authorList>
    </citation>
    <scope>NUCLEOTIDE SEQUENCE [LARGE SCALE GENOMIC DNA]</scope>
</reference>
<organism evidence="2 3">
    <name type="scientific">Verticillium longisporum</name>
    <name type="common">Verticillium dahliae var. longisporum</name>
    <dbReference type="NCBI Taxonomy" id="100787"/>
    <lineage>
        <taxon>Eukaryota</taxon>
        <taxon>Fungi</taxon>
        <taxon>Dikarya</taxon>
        <taxon>Ascomycota</taxon>
        <taxon>Pezizomycotina</taxon>
        <taxon>Sordariomycetes</taxon>
        <taxon>Hypocreomycetidae</taxon>
        <taxon>Glomerellales</taxon>
        <taxon>Plectosphaerellaceae</taxon>
        <taxon>Verticillium</taxon>
    </lineage>
</organism>
<accession>A0A0G4MTV9</accession>
<gene>
    <name evidence="2" type="ORF">BN1708_020323</name>
</gene>
<feature type="non-terminal residue" evidence="2">
    <location>
        <position position="1"/>
    </location>
</feature>
<dbReference type="EMBL" id="CVQH01024899">
    <property type="protein sequence ID" value="CRK37703.1"/>
    <property type="molecule type" value="Genomic_DNA"/>
</dbReference>
<protein>
    <submittedName>
        <fullName evidence="2">Uncharacterized protein</fullName>
    </submittedName>
</protein>
<feature type="region of interest" description="Disordered" evidence="1">
    <location>
        <begin position="1"/>
        <end position="24"/>
    </location>
</feature>
<evidence type="ECO:0000313" key="2">
    <source>
        <dbReference type="EMBL" id="CRK37703.1"/>
    </source>
</evidence>
<evidence type="ECO:0000313" key="3">
    <source>
        <dbReference type="Proteomes" id="UP000044602"/>
    </source>
</evidence>
<dbReference type="Proteomes" id="UP000044602">
    <property type="component" value="Unassembled WGS sequence"/>
</dbReference>
<sequence length="24" mass="2668">VHHPSAHRQAQAVPQDPACLHPRD</sequence>
<name>A0A0G4MTV9_VERLO</name>
<evidence type="ECO:0000256" key="1">
    <source>
        <dbReference type="SAM" id="MobiDB-lite"/>
    </source>
</evidence>